<feature type="transmembrane region" description="Helical" evidence="2">
    <location>
        <begin position="6"/>
        <end position="22"/>
    </location>
</feature>
<dbReference type="InterPro" id="IPR001251">
    <property type="entry name" value="CRAL-TRIO_dom"/>
</dbReference>
<gene>
    <name evidence="4" type="ORF">RFI_31011</name>
</gene>
<name>X6LXR9_RETFI</name>
<dbReference type="EMBL" id="ASPP01027186">
    <property type="protein sequence ID" value="ETO06384.1"/>
    <property type="molecule type" value="Genomic_DNA"/>
</dbReference>
<keyword evidence="2" id="KW-0812">Transmembrane</keyword>
<protein>
    <submittedName>
        <fullName evidence="4">SEC14 cytosolic factor</fullName>
    </submittedName>
</protein>
<accession>X6LXR9</accession>
<keyword evidence="2" id="KW-1133">Transmembrane helix</keyword>
<dbReference type="InterPro" id="IPR036865">
    <property type="entry name" value="CRAL-TRIO_dom_sf"/>
</dbReference>
<evidence type="ECO:0000256" key="2">
    <source>
        <dbReference type="SAM" id="Phobius"/>
    </source>
</evidence>
<keyword evidence="2" id="KW-0472">Membrane</keyword>
<dbReference type="PROSITE" id="PS50191">
    <property type="entry name" value="CRAL_TRIO"/>
    <property type="match status" value="1"/>
</dbReference>
<feature type="domain" description="CRAL-TRIO" evidence="3">
    <location>
        <begin position="29"/>
        <end position="119"/>
    </location>
</feature>
<dbReference type="PANTHER" id="PTHR45657">
    <property type="entry name" value="CRAL-TRIO DOMAIN-CONTAINING PROTEIN YKL091C-RELATED"/>
    <property type="match status" value="1"/>
</dbReference>
<dbReference type="Pfam" id="PF00650">
    <property type="entry name" value="CRAL_TRIO"/>
    <property type="match status" value="1"/>
</dbReference>
<feature type="transmembrane region" description="Helical" evidence="2">
    <location>
        <begin position="59"/>
        <end position="80"/>
    </location>
</feature>
<dbReference type="CDD" id="cd00170">
    <property type="entry name" value="SEC14"/>
    <property type="match status" value="1"/>
</dbReference>
<sequence length="155" mass="18264">FFFFFFFFGASLVSFFVFKFFFKKKRHLFPETLYKLFIVNASWTFRAIWKIVSNFVDPITYQKVLCFFHLFLTSFFFFFLKKKCSNVNVLGGSYLDEMSKIIDKNEIPPKYGGTASRLIAYGMDSEDAEAARQQEAKEPTEEKEKEKGNESENKS</sequence>
<feature type="non-terminal residue" evidence="4">
    <location>
        <position position="1"/>
    </location>
</feature>
<dbReference type="InterPro" id="IPR051026">
    <property type="entry name" value="PI/PC_transfer"/>
</dbReference>
<comment type="caution">
    <text evidence="4">The sequence shown here is derived from an EMBL/GenBank/DDBJ whole genome shotgun (WGS) entry which is preliminary data.</text>
</comment>
<feature type="region of interest" description="Disordered" evidence="1">
    <location>
        <begin position="126"/>
        <end position="155"/>
    </location>
</feature>
<dbReference type="Proteomes" id="UP000023152">
    <property type="component" value="Unassembled WGS sequence"/>
</dbReference>
<evidence type="ECO:0000313" key="5">
    <source>
        <dbReference type="Proteomes" id="UP000023152"/>
    </source>
</evidence>
<dbReference type="AlphaFoldDB" id="X6LXR9"/>
<organism evidence="4 5">
    <name type="scientific">Reticulomyxa filosa</name>
    <dbReference type="NCBI Taxonomy" id="46433"/>
    <lineage>
        <taxon>Eukaryota</taxon>
        <taxon>Sar</taxon>
        <taxon>Rhizaria</taxon>
        <taxon>Retaria</taxon>
        <taxon>Foraminifera</taxon>
        <taxon>Monothalamids</taxon>
        <taxon>Reticulomyxidae</taxon>
        <taxon>Reticulomyxa</taxon>
    </lineage>
</organism>
<evidence type="ECO:0000313" key="4">
    <source>
        <dbReference type="EMBL" id="ETO06384.1"/>
    </source>
</evidence>
<feature type="compositionally biased region" description="Basic and acidic residues" evidence="1">
    <location>
        <begin position="129"/>
        <end position="155"/>
    </location>
</feature>
<keyword evidence="5" id="KW-1185">Reference proteome</keyword>
<proteinExistence type="predicted"/>
<reference evidence="4 5" key="1">
    <citation type="journal article" date="2013" name="Curr. Biol.">
        <title>The Genome of the Foraminiferan Reticulomyxa filosa.</title>
        <authorList>
            <person name="Glockner G."/>
            <person name="Hulsmann N."/>
            <person name="Schleicher M."/>
            <person name="Noegel A.A."/>
            <person name="Eichinger L."/>
            <person name="Gallinger C."/>
            <person name="Pawlowski J."/>
            <person name="Sierra R."/>
            <person name="Euteneuer U."/>
            <person name="Pillet L."/>
            <person name="Moustafa A."/>
            <person name="Platzer M."/>
            <person name="Groth M."/>
            <person name="Szafranski K."/>
            <person name="Schliwa M."/>
        </authorList>
    </citation>
    <scope>NUCLEOTIDE SEQUENCE [LARGE SCALE GENOMIC DNA]</scope>
</reference>
<evidence type="ECO:0000259" key="3">
    <source>
        <dbReference type="PROSITE" id="PS50191"/>
    </source>
</evidence>
<dbReference type="OrthoDB" id="1434354at2759"/>
<dbReference type="Gene3D" id="3.40.525.10">
    <property type="entry name" value="CRAL-TRIO lipid binding domain"/>
    <property type="match status" value="1"/>
</dbReference>
<dbReference type="PANTHER" id="PTHR45657:SF1">
    <property type="entry name" value="CRAL-TRIO DOMAIN-CONTAINING PROTEIN YKL091C-RELATED"/>
    <property type="match status" value="1"/>
</dbReference>
<dbReference type="SUPFAM" id="SSF52087">
    <property type="entry name" value="CRAL/TRIO domain"/>
    <property type="match status" value="1"/>
</dbReference>
<evidence type="ECO:0000256" key="1">
    <source>
        <dbReference type="SAM" id="MobiDB-lite"/>
    </source>
</evidence>